<dbReference type="Proteomes" id="UP000663297">
    <property type="component" value="Chromosome 4"/>
</dbReference>
<dbReference type="Pfam" id="PF20183">
    <property type="entry name" value="DUF6546"/>
    <property type="match status" value="1"/>
</dbReference>
<dbReference type="AlphaFoldDB" id="A0A2T4H8X2"/>
<evidence type="ECO:0000313" key="2">
    <source>
        <dbReference type="EMBL" id="PTD12246.1"/>
    </source>
</evidence>
<feature type="domain" description="DUF6546" evidence="1">
    <location>
        <begin position="300"/>
        <end position="404"/>
    </location>
</feature>
<evidence type="ECO:0000313" key="3">
    <source>
        <dbReference type="EMBL" id="QPC66214.1"/>
    </source>
</evidence>
<evidence type="ECO:0000259" key="1">
    <source>
        <dbReference type="Pfam" id="PF20183"/>
    </source>
</evidence>
<organism evidence="2 4">
    <name type="scientific">Fusarium culmorum</name>
    <dbReference type="NCBI Taxonomy" id="5516"/>
    <lineage>
        <taxon>Eukaryota</taxon>
        <taxon>Fungi</taxon>
        <taxon>Dikarya</taxon>
        <taxon>Ascomycota</taxon>
        <taxon>Pezizomycotina</taxon>
        <taxon>Sordariomycetes</taxon>
        <taxon>Hypocreomycetidae</taxon>
        <taxon>Hypocreales</taxon>
        <taxon>Nectriaceae</taxon>
        <taxon>Fusarium</taxon>
    </lineage>
</organism>
<dbReference type="OrthoDB" id="3728558at2759"/>
<dbReference type="InterPro" id="IPR046676">
    <property type="entry name" value="DUF6546"/>
</dbReference>
<keyword evidence="4" id="KW-1185">Reference proteome</keyword>
<dbReference type="Proteomes" id="UP000241587">
    <property type="component" value="Unassembled WGS sequence"/>
</dbReference>
<reference evidence="3" key="2">
    <citation type="submission" date="2020-11" db="EMBL/GenBank/DDBJ databases">
        <title>The chromosome-scale genome resource for two endophytic Fusarium species: F. culmorum and F. pseudograminearum.</title>
        <authorList>
            <person name="Yuan Z."/>
        </authorList>
    </citation>
    <scope>NUCLEOTIDE SEQUENCE</scope>
    <source>
        <strain evidence="3">Class2-1B</strain>
    </source>
</reference>
<protein>
    <recommendedName>
        <fullName evidence="1">DUF6546 domain-containing protein</fullName>
    </recommendedName>
</protein>
<name>A0A2T4H8X2_FUSCU</name>
<evidence type="ECO:0000313" key="4">
    <source>
        <dbReference type="Proteomes" id="UP000241587"/>
    </source>
</evidence>
<reference evidence="2 4" key="1">
    <citation type="submission" date="2018-02" db="EMBL/GenBank/DDBJ databases">
        <title>Fusarium culmorum secondary metabolites in fungal-bacterial-plant interactions.</title>
        <authorList>
            <person name="Schmidt R."/>
        </authorList>
    </citation>
    <scope>NUCLEOTIDE SEQUENCE [LARGE SCALE GENOMIC DNA]</scope>
    <source>
        <strain evidence="2 4">PV</strain>
    </source>
</reference>
<proteinExistence type="predicted"/>
<gene>
    <name evidence="2" type="ORF">FCULG_00003140</name>
    <name evidence="3" type="ORF">HYE67_008445</name>
</gene>
<dbReference type="EMBL" id="PVEM01000001">
    <property type="protein sequence ID" value="PTD12246.1"/>
    <property type="molecule type" value="Genomic_DNA"/>
</dbReference>
<accession>A0A2T4H8X2</accession>
<sequence>MSGSWALLPPELRLQILKEVSRQKGCGFCAAVCSEWKAFLEPQNFHRLDLRVSCLEQLGHMTTRTAGLVHQIRLNIELPRYSCRSCQSPTSESRSSRHSAIFRSATQKLFTVLSAWKPTGCLALELSTFSPSDPEHWFKKYCIGLDIQPDGESEQQEDPAGWHDPKHGWVDGRQVESLSASGLSALFEPLCFSLPESLPEVHVVTRLVIRRECRRQIIPSVLRLLLQKLPWLQTIVYEPWRGTFKSACDREFVSMVRDALPSHVEMLSIFEDPNSELVSAMNRNLWFQPFINDDMGGIPKLANCFLGEASLFPQKIKQLERLILWNSEPGEAYAVTYHRDRSNRRATLTRHGTWHFELNHEVIESWTNVDPGLVLQTEHELIQAVVKQRGDAIYHLGLPGEVIDPISARQLRQEALLEDW</sequence>
<dbReference type="EMBL" id="CP064750">
    <property type="protein sequence ID" value="QPC66214.1"/>
    <property type="molecule type" value="Genomic_DNA"/>
</dbReference>